<organism evidence="2 3">
    <name type="scientific">Methanoculleus bourgensis</name>
    <dbReference type="NCBI Taxonomy" id="83986"/>
    <lineage>
        <taxon>Archaea</taxon>
        <taxon>Methanobacteriati</taxon>
        <taxon>Methanobacteriota</taxon>
        <taxon>Stenosarchaea group</taxon>
        <taxon>Methanomicrobia</taxon>
        <taxon>Methanomicrobiales</taxon>
        <taxon>Methanomicrobiaceae</taxon>
        <taxon>Methanoculleus</taxon>
    </lineage>
</organism>
<feature type="compositionally biased region" description="Low complexity" evidence="1">
    <location>
        <begin position="75"/>
        <end position="91"/>
    </location>
</feature>
<evidence type="ECO:0000313" key="2">
    <source>
        <dbReference type="EMBL" id="CVK31528.1"/>
    </source>
</evidence>
<dbReference type="KEGG" id="mema:MMAB1_0311"/>
<dbReference type="EMBL" id="LT158599">
    <property type="protein sequence ID" value="CVK31528.1"/>
    <property type="molecule type" value="Genomic_DNA"/>
</dbReference>
<protein>
    <submittedName>
        <fullName evidence="2">Uncharacterized protein</fullName>
    </submittedName>
</protein>
<gene>
    <name evidence="2" type="ORF">MMAB1_0311</name>
</gene>
<evidence type="ECO:0000313" key="3">
    <source>
        <dbReference type="Proteomes" id="UP000069850"/>
    </source>
</evidence>
<feature type="region of interest" description="Disordered" evidence="1">
    <location>
        <begin position="1"/>
        <end position="47"/>
    </location>
</feature>
<reference evidence="2 3" key="1">
    <citation type="submission" date="2016-01" db="EMBL/GenBank/DDBJ databases">
        <authorList>
            <person name="Manzoor S."/>
        </authorList>
    </citation>
    <scope>NUCLEOTIDE SEQUENCE [LARGE SCALE GENOMIC DNA]</scope>
    <source>
        <strain evidence="2">Methanoculleus sp MAB1</strain>
    </source>
</reference>
<feature type="region of interest" description="Disordered" evidence="1">
    <location>
        <begin position="63"/>
        <end position="100"/>
    </location>
</feature>
<sequence length="100" mass="9679">MDRGGYRHGGGADGEGSPPPLSCAKNRTFITPPLPACGPPPPPQGAGAVTVVAIAMGVGLTGRGLPLPCLAQRTAHSSPHPSRPAASSPAPGSGGSHGDT</sequence>
<dbReference type="Proteomes" id="UP000069850">
    <property type="component" value="Chromosome 1"/>
</dbReference>
<dbReference type="AlphaFoldDB" id="A0A0X3BHC5"/>
<evidence type="ECO:0000256" key="1">
    <source>
        <dbReference type="SAM" id="MobiDB-lite"/>
    </source>
</evidence>
<accession>A0A0X3BHC5</accession>
<proteinExistence type="predicted"/>
<name>A0A0X3BHC5_9EURY</name>
<feature type="compositionally biased region" description="Pro residues" evidence="1">
    <location>
        <begin position="32"/>
        <end position="44"/>
    </location>
</feature>